<evidence type="ECO:0000256" key="7">
    <source>
        <dbReference type="ARBA" id="ARBA00022723"/>
    </source>
</evidence>
<dbReference type="SUPFAM" id="SSF52096">
    <property type="entry name" value="ClpP/crotonase"/>
    <property type="match status" value="1"/>
</dbReference>
<dbReference type="Pfam" id="PF00378">
    <property type="entry name" value="ECH_1"/>
    <property type="match status" value="1"/>
</dbReference>
<dbReference type="GO" id="GO:0005634">
    <property type="term" value="C:nucleus"/>
    <property type="evidence" value="ECO:0007669"/>
    <property type="project" value="UniProtKB-SubCell"/>
</dbReference>
<keyword evidence="7" id="KW-0479">Metal-binding</keyword>
<evidence type="ECO:0000256" key="10">
    <source>
        <dbReference type="ARBA" id="ARBA00023004"/>
    </source>
</evidence>
<dbReference type="InterPro" id="IPR041816">
    <property type="entry name" value="Dbr1_N"/>
</dbReference>
<dbReference type="FunFam" id="3.90.226.10:FF:000109">
    <property type="entry name" value="Enoyl-CoA hydratase, putative"/>
    <property type="match status" value="1"/>
</dbReference>
<dbReference type="CDD" id="cd06558">
    <property type="entry name" value="crotonase-like"/>
    <property type="match status" value="1"/>
</dbReference>
<dbReference type="GO" id="GO:0000398">
    <property type="term" value="P:mRNA splicing, via spliceosome"/>
    <property type="evidence" value="ECO:0007669"/>
    <property type="project" value="TreeGrafter"/>
</dbReference>
<comment type="function">
    <text evidence="13">Cleaves the 2'-5' phosphodiester linkage at the branch point of lariat intron pre-mRNAs after splicing and converts them into linear molecules that are subsequently degraded. It thereby facilitates ribonucleotide turnover.</text>
</comment>
<comment type="cofactor">
    <cofactor evidence="1">
        <name>Mn(2+)</name>
        <dbReference type="ChEBI" id="CHEBI:29035"/>
    </cofactor>
</comment>
<evidence type="ECO:0000256" key="1">
    <source>
        <dbReference type="ARBA" id="ARBA00001936"/>
    </source>
</evidence>
<name>A0A4Y7NLZ6_9CRUS</name>
<dbReference type="Pfam" id="PF05011">
    <property type="entry name" value="DBR1"/>
    <property type="match status" value="1"/>
</dbReference>
<evidence type="ECO:0000256" key="3">
    <source>
        <dbReference type="ARBA" id="ARBA00001954"/>
    </source>
</evidence>
<dbReference type="Pfam" id="PF00149">
    <property type="entry name" value="Metallophos"/>
    <property type="match status" value="1"/>
</dbReference>
<dbReference type="SMART" id="SM01124">
    <property type="entry name" value="DBR1"/>
    <property type="match status" value="1"/>
</dbReference>
<dbReference type="GO" id="GO:0008419">
    <property type="term" value="F:RNA lariat debranching enzyme activity"/>
    <property type="evidence" value="ECO:0007669"/>
    <property type="project" value="TreeGrafter"/>
</dbReference>
<keyword evidence="9" id="KW-0862">Zinc</keyword>
<dbReference type="FunFam" id="3.60.21.10:FF:000035">
    <property type="entry name" value="Lariat debranching enzyme"/>
    <property type="match status" value="1"/>
</dbReference>
<evidence type="ECO:0000313" key="16">
    <source>
        <dbReference type="EMBL" id="SVE93634.1"/>
    </source>
</evidence>
<evidence type="ECO:0000259" key="15">
    <source>
        <dbReference type="SMART" id="SM01124"/>
    </source>
</evidence>
<evidence type="ECO:0000256" key="5">
    <source>
        <dbReference type="ARBA" id="ARBA00006045"/>
    </source>
</evidence>
<dbReference type="GO" id="GO:0046872">
    <property type="term" value="F:metal ion binding"/>
    <property type="evidence" value="ECO:0007669"/>
    <property type="project" value="UniProtKB-KW"/>
</dbReference>
<evidence type="ECO:0000256" key="13">
    <source>
        <dbReference type="ARBA" id="ARBA00058627"/>
    </source>
</evidence>
<dbReference type="PROSITE" id="PS00166">
    <property type="entry name" value="ENOYL_COA_HYDRATASE"/>
    <property type="match status" value="1"/>
</dbReference>
<dbReference type="InterPro" id="IPR004843">
    <property type="entry name" value="Calcineurin-like_PHP"/>
</dbReference>
<dbReference type="Gene3D" id="3.60.21.10">
    <property type="match status" value="1"/>
</dbReference>
<dbReference type="InterPro" id="IPR001753">
    <property type="entry name" value="Enoyl-CoA_hydra/iso"/>
</dbReference>
<keyword evidence="8" id="KW-0378">Hydrolase</keyword>
<dbReference type="InterPro" id="IPR018376">
    <property type="entry name" value="Enoyl-CoA_hyd/isom_CS"/>
</dbReference>
<dbReference type="InterPro" id="IPR029052">
    <property type="entry name" value="Metallo-depent_PP-like"/>
</dbReference>
<dbReference type="InterPro" id="IPR007708">
    <property type="entry name" value="DBR1_C"/>
</dbReference>
<protein>
    <submittedName>
        <fullName evidence="16">EOG090X06RW</fullName>
    </submittedName>
</protein>
<accession>A0A4Y7NLZ6</accession>
<keyword evidence="10" id="KW-0408">Iron</keyword>
<comment type="cofactor">
    <cofactor evidence="3">
        <name>Fe(2+)</name>
        <dbReference type="ChEBI" id="CHEBI:29033"/>
    </cofactor>
</comment>
<dbReference type="PANTHER" id="PTHR12849:SF0">
    <property type="entry name" value="LARIAT DEBRANCHING ENZYME"/>
    <property type="match status" value="1"/>
</dbReference>
<comment type="similarity">
    <text evidence="5">Belongs to the lariat debranching enzyme family.</text>
</comment>
<evidence type="ECO:0000256" key="6">
    <source>
        <dbReference type="ARBA" id="ARBA00022664"/>
    </source>
</evidence>
<evidence type="ECO:0000256" key="14">
    <source>
        <dbReference type="RuleBase" id="RU003707"/>
    </source>
</evidence>
<dbReference type="EMBL" id="LR024015">
    <property type="protein sequence ID" value="SVE93634.1"/>
    <property type="molecule type" value="mRNA"/>
</dbReference>
<keyword evidence="11" id="KW-0464">Manganese</keyword>
<comment type="subcellular location">
    <subcellularLocation>
        <location evidence="4">Nucleus</location>
    </subcellularLocation>
</comment>
<comment type="similarity">
    <text evidence="14">Belongs to the enoyl-CoA hydratase/isomerase family.</text>
</comment>
<organism evidence="16">
    <name type="scientific">Scapholeberis mucronata</name>
    <dbReference type="NCBI Taxonomy" id="202097"/>
    <lineage>
        <taxon>Eukaryota</taxon>
        <taxon>Metazoa</taxon>
        <taxon>Ecdysozoa</taxon>
        <taxon>Arthropoda</taxon>
        <taxon>Crustacea</taxon>
        <taxon>Branchiopoda</taxon>
        <taxon>Diplostraca</taxon>
        <taxon>Cladocera</taxon>
        <taxon>Anomopoda</taxon>
        <taxon>Daphniidae</taxon>
        <taxon>Scapholeberis</taxon>
    </lineage>
</organism>
<dbReference type="CDD" id="cd00844">
    <property type="entry name" value="MPP_Dbr1_N"/>
    <property type="match status" value="1"/>
</dbReference>
<evidence type="ECO:0000256" key="8">
    <source>
        <dbReference type="ARBA" id="ARBA00022801"/>
    </source>
</evidence>
<dbReference type="Gene3D" id="3.90.226.10">
    <property type="entry name" value="2-enoyl-CoA Hydratase, Chain A, domain 1"/>
    <property type="match status" value="1"/>
</dbReference>
<reference evidence="16" key="1">
    <citation type="submission" date="2018-08" db="EMBL/GenBank/DDBJ databases">
        <authorList>
            <person name="Cornetti L."/>
        </authorList>
    </citation>
    <scope>NUCLEOTIDE SEQUENCE</scope>
    <source>
        <strain evidence="16">BE-ASS</strain>
    </source>
</reference>
<evidence type="ECO:0000256" key="9">
    <source>
        <dbReference type="ARBA" id="ARBA00022833"/>
    </source>
</evidence>
<evidence type="ECO:0000256" key="12">
    <source>
        <dbReference type="ARBA" id="ARBA00023242"/>
    </source>
</evidence>
<sequence>MIIAVEGCAHGELDQIYRSVNTLASRRGVKVDLLICCGDFQAVRNENDLQCMAVPDKFRHICSFYKYYSGELVAPILTIFIGGNHEASNYLQELAYGGWVAPNIYYLGYAGVVRYGGVRIAGISGIFKGHDFQKGHFERPPYSSSTMRSAYHVRNLEVFRLKQLKKDIDIFISHDWPRGIYNFADTSELLHWKPFFREEIAKNILGSQAGETLLHELKPKYWFAAHLHCRFAASVQHNEHQTTEFLALDKCLPKRQFLELIDIPHDSDKDLTLCYDPYWLAILKSTNHLLSVRATTQYMPSGGPGCSERWDFYPSEEELEEINSIFEQNFQVPTNFTMTADPFKPKPNYNRNVQQAQPHLNPQTTEFCAKLGIDDPLEKLIGKPIILTAPVVNPDEISLDDDDEDREEKDVQISGECNDIFFVDTKPQKRNKMNLPQPQQQVDEAPLSGVEKVHAVDAPAEENTLEVQGSMMVELWHIVNVLSNWKKGKGVVLHSVGETFCSGGDLNTVRQISNPDDGFKMSQLMHETLTCLHQLPLVSVALVQGKALGGGAELATACDFRLFTEKGEIGFVQGKMGVVTGWGGGTRLVQLLGPHRALELLLTSRQMSASEAMSVGLANEVIQSTEVSEALETTKKWLQLKLSHAPEIVHALKQIVATARAVPYNESLKNEREVFAMLWGGNANKKALEQNIKHK</sequence>
<proteinExistence type="evidence at transcript level"/>
<evidence type="ECO:0000256" key="2">
    <source>
        <dbReference type="ARBA" id="ARBA00001947"/>
    </source>
</evidence>
<dbReference type="SUPFAM" id="SSF56300">
    <property type="entry name" value="Metallo-dependent phosphatases"/>
    <property type="match status" value="1"/>
</dbReference>
<evidence type="ECO:0000256" key="11">
    <source>
        <dbReference type="ARBA" id="ARBA00023211"/>
    </source>
</evidence>
<evidence type="ECO:0000256" key="4">
    <source>
        <dbReference type="ARBA" id="ARBA00004123"/>
    </source>
</evidence>
<keyword evidence="12" id="KW-0539">Nucleus</keyword>
<keyword evidence="6" id="KW-0507">mRNA processing</keyword>
<dbReference type="InterPro" id="IPR029045">
    <property type="entry name" value="ClpP/crotonase-like_dom_sf"/>
</dbReference>
<dbReference type="PANTHER" id="PTHR12849">
    <property type="entry name" value="RNA LARIAT DEBRANCHING ENZYME"/>
    <property type="match status" value="1"/>
</dbReference>
<comment type="cofactor">
    <cofactor evidence="2">
        <name>Zn(2+)</name>
        <dbReference type="ChEBI" id="CHEBI:29105"/>
    </cofactor>
</comment>
<dbReference type="AlphaFoldDB" id="A0A4Y7NLZ6"/>
<gene>
    <name evidence="16" type="primary">EOG090X06RW</name>
</gene>
<feature type="domain" description="Lariat debranching enzyme C-terminal" evidence="15">
    <location>
        <begin position="235"/>
        <end position="377"/>
    </location>
</feature>